<sequence length="226" mass="24646">MATYEKVVVTTTTTKIFTPSSSDTPYLLLSREQKEIFDFILKNGNKLRRLTLASEKLANSGKLKGINPELVSRLIKLDPVIYIIVEADGAACRPLKAPNPTFEPVIPRSSTLVIPVVGIDALGCKLSEENVFRPEIASKLTGLSLGETVSANTIVDLLLHPSGIIRGSTDQARIIPFINKIDLLADLSEARDLASKILEADHPQIDRVVLGQAQLKPPVAEVVFKR</sequence>
<name>X1V6H6_9ZZZZ</name>
<organism evidence="1">
    <name type="scientific">marine sediment metagenome</name>
    <dbReference type="NCBI Taxonomy" id="412755"/>
    <lineage>
        <taxon>unclassified sequences</taxon>
        <taxon>metagenomes</taxon>
        <taxon>ecological metagenomes</taxon>
    </lineage>
</organism>
<reference evidence="1" key="1">
    <citation type="journal article" date="2014" name="Front. Microbiol.">
        <title>High frequency of phylogenetically diverse reductive dehalogenase-homologous genes in deep subseafloor sedimentary metagenomes.</title>
        <authorList>
            <person name="Kawai M."/>
            <person name="Futagami T."/>
            <person name="Toyoda A."/>
            <person name="Takaki Y."/>
            <person name="Nishi S."/>
            <person name="Hori S."/>
            <person name="Arai W."/>
            <person name="Tsubouchi T."/>
            <person name="Morono Y."/>
            <person name="Uchiyama I."/>
            <person name="Ito T."/>
            <person name="Fujiyama A."/>
            <person name="Inagaki F."/>
            <person name="Takami H."/>
        </authorList>
    </citation>
    <scope>NUCLEOTIDE SEQUENCE</scope>
    <source>
        <strain evidence="1">Expedition CK06-06</strain>
    </source>
</reference>
<comment type="caution">
    <text evidence="1">The sequence shown here is derived from an EMBL/GenBank/DDBJ whole genome shotgun (WGS) entry which is preliminary data.</text>
</comment>
<gene>
    <name evidence="1" type="ORF">S12H4_47555</name>
</gene>
<accession>X1V6H6</accession>
<dbReference type="InterPro" id="IPR017587">
    <property type="entry name" value="YqeC"/>
</dbReference>
<dbReference type="AlphaFoldDB" id="X1V6H6"/>
<evidence type="ECO:0008006" key="2">
    <source>
        <dbReference type="Google" id="ProtNLM"/>
    </source>
</evidence>
<proteinExistence type="predicted"/>
<dbReference type="NCBIfam" id="TIGR03172">
    <property type="entry name" value="selenium cofactor biosynthesis protein YqeC"/>
    <property type="match status" value="1"/>
</dbReference>
<dbReference type="EMBL" id="BARW01029622">
    <property type="protein sequence ID" value="GAJ11487.1"/>
    <property type="molecule type" value="Genomic_DNA"/>
</dbReference>
<dbReference type="Pfam" id="PF19842">
    <property type="entry name" value="YqeC"/>
    <property type="match status" value="1"/>
</dbReference>
<protein>
    <recommendedName>
        <fullName evidence="2">Selenium-dependent hydroxylase accessory protein YqeC</fullName>
    </recommendedName>
</protein>
<evidence type="ECO:0000313" key="1">
    <source>
        <dbReference type="EMBL" id="GAJ11487.1"/>
    </source>
</evidence>